<dbReference type="Proteomes" id="UP001153709">
    <property type="component" value="Chromosome 2"/>
</dbReference>
<evidence type="ECO:0000256" key="1">
    <source>
        <dbReference type="ARBA" id="ARBA00022884"/>
    </source>
</evidence>
<dbReference type="InterPro" id="IPR000504">
    <property type="entry name" value="RRM_dom"/>
</dbReference>
<dbReference type="CDD" id="cd00590">
    <property type="entry name" value="RRM_SF"/>
    <property type="match status" value="1"/>
</dbReference>
<feature type="region of interest" description="Disordered" evidence="3">
    <location>
        <begin position="194"/>
        <end position="218"/>
    </location>
</feature>
<gene>
    <name evidence="5" type="ORF">DIABBA_LOCUS2820</name>
</gene>
<dbReference type="InterPro" id="IPR012677">
    <property type="entry name" value="Nucleotide-bd_a/b_plait_sf"/>
</dbReference>
<dbReference type="AlphaFoldDB" id="A0A9P0GYK6"/>
<evidence type="ECO:0000256" key="2">
    <source>
        <dbReference type="PROSITE-ProRule" id="PRU00176"/>
    </source>
</evidence>
<reference evidence="5" key="1">
    <citation type="submission" date="2022-01" db="EMBL/GenBank/DDBJ databases">
        <authorList>
            <person name="King R."/>
        </authorList>
    </citation>
    <scope>NUCLEOTIDE SEQUENCE</scope>
</reference>
<dbReference type="SMART" id="SM00360">
    <property type="entry name" value="RRM"/>
    <property type="match status" value="1"/>
</dbReference>
<evidence type="ECO:0000313" key="5">
    <source>
        <dbReference type="EMBL" id="CAH1259559.1"/>
    </source>
</evidence>
<organism evidence="5 6">
    <name type="scientific">Diabrotica balteata</name>
    <name type="common">Banded cucumber beetle</name>
    <dbReference type="NCBI Taxonomy" id="107213"/>
    <lineage>
        <taxon>Eukaryota</taxon>
        <taxon>Metazoa</taxon>
        <taxon>Ecdysozoa</taxon>
        <taxon>Arthropoda</taxon>
        <taxon>Hexapoda</taxon>
        <taxon>Insecta</taxon>
        <taxon>Pterygota</taxon>
        <taxon>Neoptera</taxon>
        <taxon>Endopterygota</taxon>
        <taxon>Coleoptera</taxon>
        <taxon>Polyphaga</taxon>
        <taxon>Cucujiformia</taxon>
        <taxon>Chrysomeloidea</taxon>
        <taxon>Chrysomelidae</taxon>
        <taxon>Galerucinae</taxon>
        <taxon>Diabroticina</taxon>
        <taxon>Diabroticites</taxon>
        <taxon>Diabrotica</taxon>
    </lineage>
</organism>
<protein>
    <recommendedName>
        <fullName evidence="4">RRM domain-containing protein</fullName>
    </recommendedName>
</protein>
<dbReference type="OrthoDB" id="6781061at2759"/>
<dbReference type="PROSITE" id="PS50102">
    <property type="entry name" value="RRM"/>
    <property type="match status" value="1"/>
</dbReference>
<sequence>MNSEASVVRVVHLDDLTTEYSLKEFLLSSSLVLGAINNVFINIDNELQIVFAYVIFENHHDAKAVVNRLNGFCFQNKVLEIELIGPNLPYKRYTKQTSKSNAISTKSNDVSTNSLDIRHKTLNITSPTKTLNSQSNDLDIDSPIYVSPINTWHPGDYRHSFKPATTIKTTTQTATNPLNSARFINKNNNETSAAISNPLKAKNDTRQAGTYTSRVSGLSSSTSHLRFNRVSSNATNNKIQAFFSNRAAAKPRNTVLTQDKMPKSASLSSISSTMSHPDAFNRTQTEPTSSLYSAVYQSNYSTPRTSYSSLSSVRYQSNVSTEIKSLSSSASHLRLNRVSSNATNNKIQALFF</sequence>
<evidence type="ECO:0000256" key="3">
    <source>
        <dbReference type="SAM" id="MobiDB-lite"/>
    </source>
</evidence>
<evidence type="ECO:0000313" key="6">
    <source>
        <dbReference type="Proteomes" id="UP001153709"/>
    </source>
</evidence>
<dbReference type="GO" id="GO:0003723">
    <property type="term" value="F:RNA binding"/>
    <property type="evidence" value="ECO:0007669"/>
    <property type="project" value="UniProtKB-UniRule"/>
</dbReference>
<dbReference type="Pfam" id="PF00076">
    <property type="entry name" value="RRM_1"/>
    <property type="match status" value="1"/>
</dbReference>
<accession>A0A9P0GYK6</accession>
<dbReference type="InterPro" id="IPR035979">
    <property type="entry name" value="RBD_domain_sf"/>
</dbReference>
<name>A0A9P0GYK6_DIABA</name>
<feature type="domain" description="RRM" evidence="4">
    <location>
        <begin position="6"/>
        <end position="86"/>
    </location>
</feature>
<dbReference type="EMBL" id="OU898277">
    <property type="protein sequence ID" value="CAH1259559.1"/>
    <property type="molecule type" value="Genomic_DNA"/>
</dbReference>
<evidence type="ECO:0000259" key="4">
    <source>
        <dbReference type="PROSITE" id="PS50102"/>
    </source>
</evidence>
<dbReference type="Gene3D" id="3.30.70.330">
    <property type="match status" value="1"/>
</dbReference>
<keyword evidence="1 2" id="KW-0694">RNA-binding</keyword>
<proteinExistence type="predicted"/>
<keyword evidence="6" id="KW-1185">Reference proteome</keyword>
<dbReference type="SUPFAM" id="SSF54928">
    <property type="entry name" value="RNA-binding domain, RBD"/>
    <property type="match status" value="1"/>
</dbReference>